<dbReference type="EMBL" id="JAMYBS010000001">
    <property type="protein sequence ID" value="MCO7543482.1"/>
    <property type="molecule type" value="Genomic_DNA"/>
</dbReference>
<evidence type="ECO:0000313" key="3">
    <source>
        <dbReference type="Proteomes" id="UP000269134"/>
    </source>
</evidence>
<evidence type="ECO:0000313" key="4">
    <source>
        <dbReference type="Proteomes" id="UP001165292"/>
    </source>
</evidence>
<reference evidence="2 3" key="1">
    <citation type="submission" date="2018-10" db="EMBL/GenBank/DDBJ databases">
        <title>Pseudomonas sp. GL14 genome.</title>
        <authorList>
            <person name="Peng J."/>
            <person name="Liu Z.-P."/>
        </authorList>
    </citation>
    <scope>NUCLEOTIDE SEQUENCE [LARGE SCALE GENOMIC DNA]</scope>
    <source>
        <strain evidence="2 3">GL14</strain>
    </source>
</reference>
<name>A0AA41WFG6_9GAMM</name>
<dbReference type="GeneID" id="84611074"/>
<evidence type="ECO:0000313" key="1">
    <source>
        <dbReference type="EMBL" id="MCO7543482.1"/>
    </source>
</evidence>
<organism evidence="1 4">
    <name type="scientific">Stutzerimonas nitrititolerans</name>
    <dbReference type="NCBI Taxonomy" id="2482751"/>
    <lineage>
        <taxon>Bacteria</taxon>
        <taxon>Pseudomonadati</taxon>
        <taxon>Pseudomonadota</taxon>
        <taxon>Gammaproteobacteria</taxon>
        <taxon>Pseudomonadales</taxon>
        <taxon>Pseudomonadaceae</taxon>
        <taxon>Stutzerimonas</taxon>
    </lineage>
</organism>
<dbReference type="AlphaFoldDB" id="A0AA41WFG6"/>
<dbReference type="RefSeq" id="WP_014853170.1">
    <property type="nucleotide sequence ID" value="NZ_DALYPK010000008.1"/>
</dbReference>
<comment type="caution">
    <text evidence="1">The sequence shown here is derived from an EMBL/GenBank/DDBJ whole genome shotgun (WGS) entry which is preliminary data.</text>
</comment>
<evidence type="ECO:0000313" key="2">
    <source>
        <dbReference type="EMBL" id="RMH97361.1"/>
    </source>
</evidence>
<dbReference type="Proteomes" id="UP000269134">
    <property type="component" value="Unassembled WGS sequence"/>
</dbReference>
<dbReference type="EMBL" id="RFFL01000018">
    <property type="protein sequence ID" value="RMH97361.1"/>
    <property type="molecule type" value="Genomic_DNA"/>
</dbReference>
<accession>A0AA41WFG6</accession>
<proteinExistence type="predicted"/>
<sequence>MSRSASSLFAYRLIVPDEQFDLFACRENRLHLALRQLELNGLVDRTLCGGFLPAHPRWAEPDRGLLKDRRLCPLCREAFDARRKGLPSAISAW</sequence>
<gene>
    <name evidence="2" type="ORF">EA795_18720</name>
    <name evidence="1" type="ORF">NJF43_01790</name>
</gene>
<protein>
    <submittedName>
        <fullName evidence="1">Uncharacterized protein</fullName>
    </submittedName>
</protein>
<dbReference type="Proteomes" id="UP001165292">
    <property type="component" value="Unassembled WGS sequence"/>
</dbReference>
<reference evidence="1" key="2">
    <citation type="submission" date="2022-06" db="EMBL/GenBank/DDBJ databases">
        <title>Detection of beta-lactamases in bacteria of animal origin.</title>
        <authorList>
            <person name="Mlynarcik P."/>
            <person name="Zdarska V."/>
            <person name="Chudobova H."/>
            <person name="Prochazkova P."/>
            <person name="Hricova K."/>
            <person name="Mezerova K."/>
            <person name="Bardon J."/>
            <person name="Dolejska M."/>
            <person name="Sukkar I."/>
            <person name="Kolar M."/>
        </authorList>
    </citation>
    <scope>NUCLEOTIDE SEQUENCE</scope>
    <source>
        <strain evidence="1">S 300-3</strain>
    </source>
</reference>
<keyword evidence="3" id="KW-1185">Reference proteome</keyword>